<sequence>MMLQVLTKASFRRQVLCLKRLQSTVGEASTAQLRTSNSLKKPQFDFKYYNENIDLFNDICEKRNTKNTLGDDFSELFSNYSNLKKELLDIKQDQKKLQKELKDIKILQKKDPSNSAVHKDKEAKLFEDLSKFKPLIKKNEDKLIELEDELTIRADGLPNLIDPSVKSKQTLLGYINPTEELTNSKEEDFPLIPIETLDHKDIMERLGLVDFQLATKISGRGWYYLIGDGALLEQALVQYALSKARQNGFKMVIPPSIVKTEITNACGFKPRDTNNERQVYELKHDNLCLTGTAEISLAALHSNDEIKIKDLPMNYVGVSRSYRAEAGAAGRDTRGLYRVHEFTKVELFSWTENNVEVSNKHFEKIVDFQIDFIKSLGLTARILKMPYDDLGAPAYQKIDIEALMPGKGSWGEVSSTSNCLDYQSRRLTTKYRDSQDSKLKYVHTLNGTACAVPRIIVAIIENNYDPKSDSIKIPDVLVPYMDGKTVISKE</sequence>
<keyword evidence="2" id="KW-1185">Reference proteome</keyword>
<proteinExistence type="predicted"/>
<gene>
    <name evidence="1" type="ORF">Cboi01_000023100</name>
</gene>
<comment type="caution">
    <text evidence="1">The sequence shown here is derived from an EMBL/GenBank/DDBJ whole genome shotgun (WGS) entry which is preliminary data.</text>
</comment>
<dbReference type="Proteomes" id="UP001165101">
    <property type="component" value="Unassembled WGS sequence"/>
</dbReference>
<evidence type="ECO:0000313" key="2">
    <source>
        <dbReference type="Proteomes" id="UP001165101"/>
    </source>
</evidence>
<organism evidence="1 2">
    <name type="scientific">Candida boidinii</name>
    <name type="common">Yeast</name>
    <dbReference type="NCBI Taxonomy" id="5477"/>
    <lineage>
        <taxon>Eukaryota</taxon>
        <taxon>Fungi</taxon>
        <taxon>Dikarya</taxon>
        <taxon>Ascomycota</taxon>
        <taxon>Saccharomycotina</taxon>
        <taxon>Pichiomycetes</taxon>
        <taxon>Pichiales</taxon>
        <taxon>Pichiaceae</taxon>
        <taxon>Ogataea</taxon>
        <taxon>Ogataea/Candida clade</taxon>
    </lineage>
</organism>
<dbReference type="EMBL" id="BSXV01000055">
    <property type="protein sequence ID" value="GME87188.1"/>
    <property type="molecule type" value="Genomic_DNA"/>
</dbReference>
<name>A0ACB5TGE6_CANBO</name>
<accession>A0ACB5TGE6</accession>
<reference evidence="1" key="1">
    <citation type="submission" date="2023-04" db="EMBL/GenBank/DDBJ databases">
        <title>Candida boidinii NBRC 1967.</title>
        <authorList>
            <person name="Ichikawa N."/>
            <person name="Sato H."/>
            <person name="Tonouchi N."/>
        </authorList>
    </citation>
    <scope>NUCLEOTIDE SEQUENCE</scope>
    <source>
        <strain evidence="1">NBRC 1967</strain>
    </source>
</reference>
<evidence type="ECO:0000313" key="1">
    <source>
        <dbReference type="EMBL" id="GME87188.1"/>
    </source>
</evidence>
<protein>
    <submittedName>
        <fullName evidence="1">Unnamed protein product</fullName>
    </submittedName>
</protein>